<dbReference type="SMART" id="SM00212">
    <property type="entry name" value="UBCc"/>
    <property type="match status" value="1"/>
</dbReference>
<evidence type="ECO:0000313" key="3">
    <source>
        <dbReference type="Proteomes" id="UP000240883"/>
    </source>
</evidence>
<dbReference type="EMBL" id="KZ678133">
    <property type="protein sequence ID" value="PSN68583.1"/>
    <property type="molecule type" value="Genomic_DNA"/>
</dbReference>
<dbReference type="Proteomes" id="UP000240883">
    <property type="component" value="Unassembled WGS sequence"/>
</dbReference>
<protein>
    <submittedName>
        <fullName evidence="2">UBC-like protein</fullName>
    </submittedName>
</protein>
<dbReference type="OrthoDB" id="10069349at2759"/>
<reference evidence="2 3" key="1">
    <citation type="journal article" date="2018" name="Front. Microbiol.">
        <title>Genome-Wide Analysis of Corynespora cassiicola Leaf Fall Disease Putative Effectors.</title>
        <authorList>
            <person name="Lopez D."/>
            <person name="Ribeiro S."/>
            <person name="Label P."/>
            <person name="Fumanal B."/>
            <person name="Venisse J.S."/>
            <person name="Kohler A."/>
            <person name="de Oliveira R.R."/>
            <person name="Labutti K."/>
            <person name="Lipzen A."/>
            <person name="Lail K."/>
            <person name="Bauer D."/>
            <person name="Ohm R.A."/>
            <person name="Barry K.W."/>
            <person name="Spatafora J."/>
            <person name="Grigoriev I.V."/>
            <person name="Martin F.M."/>
            <person name="Pujade-Renaud V."/>
        </authorList>
    </citation>
    <scope>NUCLEOTIDE SEQUENCE [LARGE SCALE GENOMIC DNA]</scope>
    <source>
        <strain evidence="2 3">Philippines</strain>
    </source>
</reference>
<evidence type="ECO:0000313" key="2">
    <source>
        <dbReference type="EMBL" id="PSN68583.1"/>
    </source>
</evidence>
<proteinExistence type="predicted"/>
<gene>
    <name evidence="2" type="ORF">BS50DRAFT_490643</name>
</gene>
<dbReference type="Pfam" id="PF00179">
    <property type="entry name" value="UQ_con"/>
    <property type="match status" value="1"/>
</dbReference>
<evidence type="ECO:0000259" key="1">
    <source>
        <dbReference type="PROSITE" id="PS50127"/>
    </source>
</evidence>
<dbReference type="SUPFAM" id="SSF54495">
    <property type="entry name" value="UBC-like"/>
    <property type="match status" value="1"/>
</dbReference>
<dbReference type="PANTHER" id="PTHR24068">
    <property type="entry name" value="UBIQUITIN-CONJUGATING ENZYME E2"/>
    <property type="match status" value="1"/>
</dbReference>
<dbReference type="InterPro" id="IPR016135">
    <property type="entry name" value="UBQ-conjugating_enzyme/RWD"/>
</dbReference>
<dbReference type="STRING" id="1448308.A0A2T2NT49"/>
<dbReference type="AlphaFoldDB" id="A0A2T2NT49"/>
<feature type="non-terminal residue" evidence="2">
    <location>
        <position position="1"/>
    </location>
</feature>
<feature type="domain" description="UBC core" evidence="1">
    <location>
        <begin position="1"/>
        <end position="112"/>
    </location>
</feature>
<keyword evidence="3" id="KW-1185">Reference proteome</keyword>
<name>A0A2T2NT49_CORCC</name>
<dbReference type="PROSITE" id="PS50127">
    <property type="entry name" value="UBC_2"/>
    <property type="match status" value="1"/>
</dbReference>
<sequence>ASFEGPLLSPYEGGIFHLAFVIPPRYPWKPPKFRLLTRIYHPNIDSHGKICYDISKGWEATWTVQSVVVTIAGLLDKPGVDDPLVPEILEVYMNDRPLFDENSKKYTQKYAMETNSGEELGERFSEACQELGEGSQ</sequence>
<accession>A0A2T2NT49</accession>
<dbReference type="InterPro" id="IPR000608">
    <property type="entry name" value="UBC"/>
</dbReference>
<organism evidence="2 3">
    <name type="scientific">Corynespora cassiicola Philippines</name>
    <dbReference type="NCBI Taxonomy" id="1448308"/>
    <lineage>
        <taxon>Eukaryota</taxon>
        <taxon>Fungi</taxon>
        <taxon>Dikarya</taxon>
        <taxon>Ascomycota</taxon>
        <taxon>Pezizomycotina</taxon>
        <taxon>Dothideomycetes</taxon>
        <taxon>Pleosporomycetidae</taxon>
        <taxon>Pleosporales</taxon>
        <taxon>Corynesporascaceae</taxon>
        <taxon>Corynespora</taxon>
    </lineage>
</organism>
<dbReference type="Gene3D" id="3.10.110.10">
    <property type="entry name" value="Ubiquitin Conjugating Enzyme"/>
    <property type="match status" value="1"/>
</dbReference>